<organism evidence="1 2">
    <name type="scientific">Cladophialophora bantiana (strain ATCC 10958 / CBS 173.52 / CDC B-1940 / NIH 8579)</name>
    <name type="common">Xylohypha bantiana</name>
    <dbReference type="NCBI Taxonomy" id="1442370"/>
    <lineage>
        <taxon>Eukaryota</taxon>
        <taxon>Fungi</taxon>
        <taxon>Dikarya</taxon>
        <taxon>Ascomycota</taxon>
        <taxon>Pezizomycotina</taxon>
        <taxon>Eurotiomycetes</taxon>
        <taxon>Chaetothyriomycetidae</taxon>
        <taxon>Chaetothyriales</taxon>
        <taxon>Herpotrichiellaceae</taxon>
        <taxon>Cladophialophora</taxon>
    </lineage>
</organism>
<evidence type="ECO:0000313" key="1">
    <source>
        <dbReference type="EMBL" id="KIW88632.1"/>
    </source>
</evidence>
<gene>
    <name evidence="1" type="ORF">Z519_10678</name>
</gene>
<dbReference type="SUPFAM" id="SSF53335">
    <property type="entry name" value="S-adenosyl-L-methionine-dependent methyltransferases"/>
    <property type="match status" value="1"/>
</dbReference>
<keyword evidence="2" id="KW-1185">Reference proteome</keyword>
<sequence length="217" mass="23883">MAYIGLIRSSSLIKELRFSPQYPASTPLIILKAWSKALQRQVRPRVADSQALDFEDDFFDLDIVNFSIANFTNAELAIKETYRTLKPDRTAIVSNWETFGFATVLDAAMRKVRPNAGQMPVAGPEFMRKGALVRTLASAGFEKDKIQVYQTKIVVSDDEGLAGISDFMNGLYLGVVALTLSDDEKRESPGAVAKTIEEAKVVGGEVLCQAWVPAAFK</sequence>
<dbReference type="GeneID" id="27703606"/>
<dbReference type="EMBL" id="KN846998">
    <property type="protein sequence ID" value="KIW88632.1"/>
    <property type="molecule type" value="Genomic_DNA"/>
</dbReference>
<dbReference type="InterPro" id="IPR029063">
    <property type="entry name" value="SAM-dependent_MTases_sf"/>
</dbReference>
<name>A0A0D2FPU2_CLAB1</name>
<dbReference type="HOGENOM" id="CLU_1272147_0_0_1"/>
<proteinExistence type="predicted"/>
<evidence type="ECO:0000313" key="2">
    <source>
        <dbReference type="Proteomes" id="UP000053789"/>
    </source>
</evidence>
<evidence type="ECO:0008006" key="3">
    <source>
        <dbReference type="Google" id="ProtNLM"/>
    </source>
</evidence>
<dbReference type="AlphaFoldDB" id="A0A0D2FPU2"/>
<dbReference type="Proteomes" id="UP000053789">
    <property type="component" value="Unassembled WGS sequence"/>
</dbReference>
<dbReference type="Pfam" id="PF01209">
    <property type="entry name" value="Ubie_methyltran"/>
    <property type="match status" value="1"/>
</dbReference>
<accession>A0A0D2FPU2</accession>
<reference evidence="1" key="1">
    <citation type="submission" date="2015-01" db="EMBL/GenBank/DDBJ databases">
        <title>The Genome Sequence of Cladophialophora bantiana CBS 173.52.</title>
        <authorList>
            <consortium name="The Broad Institute Genomics Platform"/>
            <person name="Cuomo C."/>
            <person name="de Hoog S."/>
            <person name="Gorbushina A."/>
            <person name="Stielow B."/>
            <person name="Teixiera M."/>
            <person name="Abouelleil A."/>
            <person name="Chapman S.B."/>
            <person name="Priest M."/>
            <person name="Young S.K."/>
            <person name="Wortman J."/>
            <person name="Nusbaum C."/>
            <person name="Birren B."/>
        </authorList>
    </citation>
    <scope>NUCLEOTIDE SEQUENCE [LARGE SCALE GENOMIC DNA]</scope>
    <source>
        <strain evidence="1">CBS 173.52</strain>
    </source>
</reference>
<dbReference type="RefSeq" id="XP_016615301.1">
    <property type="nucleotide sequence ID" value="XM_016768394.1"/>
</dbReference>
<protein>
    <recommendedName>
        <fullName evidence="3">Methyltransferase type 11 domain-containing protein</fullName>
    </recommendedName>
</protein>
<dbReference type="Gene3D" id="3.40.50.150">
    <property type="entry name" value="Vaccinia Virus protein VP39"/>
    <property type="match status" value="1"/>
</dbReference>
<dbReference type="OrthoDB" id="2013972at2759"/>
<dbReference type="VEuPathDB" id="FungiDB:Z519_10678"/>